<gene>
    <name evidence="1" type="ORF">SAMN04488522_1011192</name>
</gene>
<dbReference type="AlphaFoldDB" id="A0A1M4WAD8"/>
<dbReference type="STRING" id="288992.SAMN04488522_1011192"/>
<organism evidence="1 2">
    <name type="scientific">Pedobacter caeni</name>
    <dbReference type="NCBI Taxonomy" id="288992"/>
    <lineage>
        <taxon>Bacteria</taxon>
        <taxon>Pseudomonadati</taxon>
        <taxon>Bacteroidota</taxon>
        <taxon>Sphingobacteriia</taxon>
        <taxon>Sphingobacteriales</taxon>
        <taxon>Sphingobacteriaceae</taxon>
        <taxon>Pedobacter</taxon>
    </lineage>
</organism>
<dbReference type="RefSeq" id="WP_073228605.1">
    <property type="nucleotide sequence ID" value="NZ_FQUQ01000001.1"/>
</dbReference>
<dbReference type="Proteomes" id="UP000184287">
    <property type="component" value="Unassembled WGS sequence"/>
</dbReference>
<dbReference type="OrthoDB" id="672280at2"/>
<evidence type="ECO:0008006" key="3">
    <source>
        <dbReference type="Google" id="ProtNLM"/>
    </source>
</evidence>
<dbReference type="EMBL" id="FQUQ01000001">
    <property type="protein sequence ID" value="SHE78043.1"/>
    <property type="molecule type" value="Genomic_DNA"/>
</dbReference>
<evidence type="ECO:0000313" key="2">
    <source>
        <dbReference type="Proteomes" id="UP000184287"/>
    </source>
</evidence>
<reference evidence="2" key="1">
    <citation type="submission" date="2016-11" db="EMBL/GenBank/DDBJ databases">
        <authorList>
            <person name="Varghese N."/>
            <person name="Submissions S."/>
        </authorList>
    </citation>
    <scope>NUCLEOTIDE SEQUENCE [LARGE SCALE GENOMIC DNA]</scope>
    <source>
        <strain evidence="2">DSM 16990</strain>
    </source>
</reference>
<proteinExistence type="predicted"/>
<name>A0A1M4WAD8_9SPHI</name>
<keyword evidence="2" id="KW-1185">Reference proteome</keyword>
<evidence type="ECO:0000313" key="1">
    <source>
        <dbReference type="EMBL" id="SHE78043.1"/>
    </source>
</evidence>
<sequence length="173" mass="20248">MTELEQLVYQYQTSSDEEDKADLIGAEFEFLDDYHKWEFLLPLLKEEQIYDLIKVNIYKIIEVADFKGLDLIVIKDDILACLKAEQDELVREYGFIALTWNFSNFHDVIDFCVETVANEEEEENIRHCAFSVITKSKDLKKIHSLRDQLLNIKGFSKYTTRFFNDLDNAGLSG</sequence>
<protein>
    <recommendedName>
        <fullName evidence="3">Immunity protein 30</fullName>
    </recommendedName>
</protein>
<accession>A0A1M4WAD8</accession>